<evidence type="ECO:0000313" key="3">
    <source>
        <dbReference type="Proteomes" id="UP001163046"/>
    </source>
</evidence>
<feature type="region of interest" description="Disordered" evidence="1">
    <location>
        <begin position="63"/>
        <end position="104"/>
    </location>
</feature>
<dbReference type="EMBL" id="MU825414">
    <property type="protein sequence ID" value="KAJ7390593.1"/>
    <property type="molecule type" value="Genomic_DNA"/>
</dbReference>
<dbReference type="Proteomes" id="UP001163046">
    <property type="component" value="Unassembled WGS sequence"/>
</dbReference>
<protein>
    <submittedName>
        <fullName evidence="2">Uncharacterized protein</fullName>
    </submittedName>
</protein>
<evidence type="ECO:0000313" key="2">
    <source>
        <dbReference type="EMBL" id="KAJ7390593.1"/>
    </source>
</evidence>
<name>A0A9X0A0I2_9CNID</name>
<organism evidence="2 3">
    <name type="scientific">Desmophyllum pertusum</name>
    <dbReference type="NCBI Taxonomy" id="174260"/>
    <lineage>
        <taxon>Eukaryota</taxon>
        <taxon>Metazoa</taxon>
        <taxon>Cnidaria</taxon>
        <taxon>Anthozoa</taxon>
        <taxon>Hexacorallia</taxon>
        <taxon>Scleractinia</taxon>
        <taxon>Caryophylliina</taxon>
        <taxon>Caryophylliidae</taxon>
        <taxon>Desmophyllum</taxon>
    </lineage>
</organism>
<feature type="compositionally biased region" description="Low complexity" evidence="1">
    <location>
        <begin position="69"/>
        <end position="82"/>
    </location>
</feature>
<proteinExistence type="predicted"/>
<comment type="caution">
    <text evidence="2">The sequence shown here is derived from an EMBL/GenBank/DDBJ whole genome shotgun (WGS) entry which is preliminary data.</text>
</comment>
<accession>A0A9X0A0I2</accession>
<evidence type="ECO:0000256" key="1">
    <source>
        <dbReference type="SAM" id="MobiDB-lite"/>
    </source>
</evidence>
<dbReference type="AlphaFoldDB" id="A0A9X0A0I2"/>
<gene>
    <name evidence="2" type="ORF">OS493_023982</name>
</gene>
<sequence>MSSGERESVGADKMAEREFTLPDVAMELPSYVPDQDYWDRGAGPSNAHPFGVEMPPDFVLNPVPDVALPSSPTSSVSSSGVPHEYFQMDQSLEALDDDRSSGSS</sequence>
<reference evidence="2" key="1">
    <citation type="submission" date="2023-01" db="EMBL/GenBank/DDBJ databases">
        <title>Genome assembly of the deep-sea coral Lophelia pertusa.</title>
        <authorList>
            <person name="Herrera S."/>
            <person name="Cordes E."/>
        </authorList>
    </citation>
    <scope>NUCLEOTIDE SEQUENCE</scope>
    <source>
        <strain evidence="2">USNM1676648</strain>
        <tissue evidence="2">Polyp</tissue>
    </source>
</reference>
<keyword evidence="3" id="KW-1185">Reference proteome</keyword>